<evidence type="ECO:0000313" key="11">
    <source>
        <dbReference type="Proteomes" id="UP000784435"/>
    </source>
</evidence>
<feature type="region of interest" description="Disordered" evidence="7">
    <location>
        <begin position="496"/>
        <end position="565"/>
    </location>
</feature>
<evidence type="ECO:0000313" key="10">
    <source>
        <dbReference type="EMBL" id="HJG79585.1"/>
    </source>
</evidence>
<feature type="transmembrane region" description="Helical" evidence="8">
    <location>
        <begin position="650"/>
        <end position="671"/>
    </location>
</feature>
<dbReference type="Gene3D" id="1.20.1640.10">
    <property type="entry name" value="Multidrug efflux transporter AcrB transmembrane domain"/>
    <property type="match status" value="2"/>
</dbReference>
<evidence type="ECO:0000256" key="7">
    <source>
        <dbReference type="SAM" id="MobiDB-lite"/>
    </source>
</evidence>
<reference evidence="10" key="1">
    <citation type="journal article" date="2021" name="PeerJ">
        <title>Extensive microbial diversity within the chicken gut microbiome revealed by metagenomics and culture.</title>
        <authorList>
            <person name="Gilroy R."/>
            <person name="Ravi A."/>
            <person name="Getino M."/>
            <person name="Pursley I."/>
            <person name="Horton D.L."/>
            <person name="Alikhan N.F."/>
            <person name="Baker D."/>
            <person name="Gharbi K."/>
            <person name="Hall N."/>
            <person name="Watson M."/>
            <person name="Adriaenssens E.M."/>
            <person name="Foster-Nyarko E."/>
            <person name="Jarju S."/>
            <person name="Secka A."/>
            <person name="Antonio M."/>
            <person name="Oren A."/>
            <person name="Chaudhuri R.R."/>
            <person name="La Ragione R."/>
            <person name="Hildebrand F."/>
            <person name="Pallen M.J."/>
        </authorList>
    </citation>
    <scope>NUCLEOTIDE SEQUENCE</scope>
    <source>
        <strain evidence="10">ChiGjej5B5-7349</strain>
    </source>
</reference>
<proteinExistence type="inferred from homology"/>
<feature type="region of interest" description="Disordered" evidence="7">
    <location>
        <begin position="347"/>
        <end position="372"/>
    </location>
</feature>
<dbReference type="PANTHER" id="PTHR33406">
    <property type="entry name" value="MEMBRANE PROTEIN MJ1562-RELATED"/>
    <property type="match status" value="1"/>
</dbReference>
<keyword evidence="4 8" id="KW-0812">Transmembrane</keyword>
<dbReference type="SUPFAM" id="SSF82866">
    <property type="entry name" value="Multidrug efflux transporter AcrB transmembrane domain"/>
    <property type="match status" value="2"/>
</dbReference>
<dbReference type="EMBL" id="DYUK01000085">
    <property type="protein sequence ID" value="HJG79585.1"/>
    <property type="molecule type" value="Genomic_DNA"/>
</dbReference>
<evidence type="ECO:0000259" key="9">
    <source>
        <dbReference type="PROSITE" id="PS50156"/>
    </source>
</evidence>
<accession>A0A921SMR3</accession>
<keyword evidence="5 8" id="KW-1133">Transmembrane helix</keyword>
<feature type="compositionally biased region" description="Polar residues" evidence="7">
    <location>
        <begin position="348"/>
        <end position="372"/>
    </location>
</feature>
<sequence>MPAPRAARVPGWLRVLLPVVLVLIWLAGAGVGGPYFGKVDEVSSNDSTAYLPESAEATVVQDRQGDFSEDDALPAVVVFVAPDTFTDAQLDAVAQAVETAADAVPAVLDGASPAIPSDDGVAAQAFIPLDADADTAEAVVALDEALTAEVPAGIDVLVTGPAGFSADLAAAFAGIDGLLLIVALSAVFVILVLVYRSALLPFAVLGTSMFALCVALLTVWWLAKGGVLLLSGQTQGILFILVIGAATDYALLVTARCREALTRTRSAWDAVGEAVRGSIEPILASGGTVIAGLLCLLLSDLKSNSSLGPVAAIGIVFAMLSALTFLPAVLVLLGRAAFWPRVPHAPTAGSTPTGSAGESATPPGSISVGSAAGDSTWSAVRLLTRSSAGGNQPARASHRPPDLGRGLWAASARFVSRHARAVWVVTTLVLLAGAAFVPQLRADGVPQSDLVLAESDAREGQERLGEHFPAGAGSPLVVLVDEAQVPAAAGVLSEAQDVDSVSVRAADAPSGSLPIDADGDVEQRGGAPGGAPDGDVGQSGGDADTGEASPPAGAGGPTASAAEPTVSDGQVLLEATLTVAPDSDAAQQAVRDVRAELHAEAPSARVGGVSATAVDTNDTAVHDRNLIIPVILAVILLILMLLLRSVLAPVLLILTTVLSFGTAMGVSALVFNHVLGFPGADPAVPLYGFVFLVALGIDYNIFLMTRVREETLRHSTRDGVLRGLVVTGGVITSAGVVLAATFAALGVIPILFLAQLAFIVAFGVLLDTFIVRTLLVPALVYDIGPRVWWPAKPDGTRPDRAAAAVGD</sequence>
<feature type="transmembrane region" description="Helical" evidence="8">
    <location>
        <begin position="202"/>
        <end position="223"/>
    </location>
</feature>
<name>A0A921SMR3_9MICO</name>
<feature type="transmembrane region" description="Helical" evidence="8">
    <location>
        <begin position="282"/>
        <end position="299"/>
    </location>
</feature>
<dbReference type="GO" id="GO:0005886">
    <property type="term" value="C:plasma membrane"/>
    <property type="evidence" value="ECO:0007669"/>
    <property type="project" value="UniProtKB-SubCell"/>
</dbReference>
<keyword evidence="3" id="KW-1003">Cell membrane</keyword>
<comment type="subcellular location">
    <subcellularLocation>
        <location evidence="1">Cell membrane</location>
        <topology evidence="1">Multi-pass membrane protein</topology>
    </subcellularLocation>
</comment>
<reference evidence="10" key="2">
    <citation type="submission" date="2021-09" db="EMBL/GenBank/DDBJ databases">
        <authorList>
            <person name="Gilroy R."/>
        </authorList>
    </citation>
    <scope>NUCLEOTIDE SEQUENCE</scope>
    <source>
        <strain evidence="10">ChiGjej5B5-7349</strain>
    </source>
</reference>
<feature type="compositionally biased region" description="Low complexity" evidence="7">
    <location>
        <begin position="546"/>
        <end position="564"/>
    </location>
</feature>
<dbReference type="Pfam" id="PF03176">
    <property type="entry name" value="MMPL"/>
    <property type="match status" value="2"/>
</dbReference>
<evidence type="ECO:0000256" key="8">
    <source>
        <dbReference type="SAM" id="Phobius"/>
    </source>
</evidence>
<dbReference type="AlphaFoldDB" id="A0A921SMR3"/>
<feature type="transmembrane region" description="Helical" evidence="8">
    <location>
        <begin position="724"/>
        <end position="752"/>
    </location>
</feature>
<evidence type="ECO:0000256" key="2">
    <source>
        <dbReference type="ARBA" id="ARBA00010157"/>
    </source>
</evidence>
<feature type="transmembrane region" description="Helical" evidence="8">
    <location>
        <begin position="683"/>
        <end position="703"/>
    </location>
</feature>
<feature type="transmembrane region" description="Helical" evidence="8">
    <location>
        <begin position="421"/>
        <end position="440"/>
    </location>
</feature>
<dbReference type="InterPro" id="IPR050545">
    <property type="entry name" value="Mycobact_MmpL"/>
</dbReference>
<gene>
    <name evidence="10" type="ORF">K8V08_04145</name>
</gene>
<feature type="transmembrane region" description="Helical" evidence="8">
    <location>
        <begin position="168"/>
        <end position="195"/>
    </location>
</feature>
<feature type="transmembrane region" description="Helical" evidence="8">
    <location>
        <begin position="311"/>
        <end position="333"/>
    </location>
</feature>
<dbReference type="Proteomes" id="UP000784435">
    <property type="component" value="Unassembled WGS sequence"/>
</dbReference>
<evidence type="ECO:0000256" key="6">
    <source>
        <dbReference type="ARBA" id="ARBA00023136"/>
    </source>
</evidence>
<comment type="similarity">
    <text evidence="2">Belongs to the resistance-nodulation-cell division (RND) (TC 2.A.6) family. MmpL subfamily.</text>
</comment>
<feature type="compositionally biased region" description="Gly residues" evidence="7">
    <location>
        <begin position="526"/>
        <end position="540"/>
    </location>
</feature>
<dbReference type="InterPro" id="IPR004869">
    <property type="entry name" value="MMPL_dom"/>
</dbReference>
<protein>
    <submittedName>
        <fullName evidence="10">MMPL family transporter</fullName>
    </submittedName>
</protein>
<dbReference type="InterPro" id="IPR000731">
    <property type="entry name" value="SSD"/>
</dbReference>
<dbReference type="PROSITE" id="PS50156">
    <property type="entry name" value="SSD"/>
    <property type="match status" value="1"/>
</dbReference>
<keyword evidence="6 8" id="KW-0472">Membrane</keyword>
<dbReference type="PANTHER" id="PTHR33406:SF6">
    <property type="entry name" value="MEMBRANE PROTEIN YDGH-RELATED"/>
    <property type="match status" value="1"/>
</dbReference>
<evidence type="ECO:0000256" key="3">
    <source>
        <dbReference type="ARBA" id="ARBA00022475"/>
    </source>
</evidence>
<evidence type="ECO:0000256" key="1">
    <source>
        <dbReference type="ARBA" id="ARBA00004651"/>
    </source>
</evidence>
<organism evidence="10 11">
    <name type="scientific">Brevibacterium senegalense</name>
    <dbReference type="NCBI Taxonomy" id="1033736"/>
    <lineage>
        <taxon>Bacteria</taxon>
        <taxon>Bacillati</taxon>
        <taxon>Actinomycetota</taxon>
        <taxon>Actinomycetes</taxon>
        <taxon>Micrococcales</taxon>
        <taxon>Brevibacteriaceae</taxon>
        <taxon>Brevibacterium</taxon>
    </lineage>
</organism>
<feature type="transmembrane region" description="Helical" evidence="8">
    <location>
        <begin position="626"/>
        <end position="643"/>
    </location>
</feature>
<feature type="domain" description="SSD" evidence="9">
    <location>
        <begin position="653"/>
        <end position="781"/>
    </location>
</feature>
<evidence type="ECO:0000256" key="4">
    <source>
        <dbReference type="ARBA" id="ARBA00022692"/>
    </source>
</evidence>
<feature type="transmembrane region" description="Helical" evidence="8">
    <location>
        <begin position="12"/>
        <end position="36"/>
    </location>
</feature>
<feature type="transmembrane region" description="Helical" evidence="8">
    <location>
        <begin position="235"/>
        <end position="255"/>
    </location>
</feature>
<comment type="caution">
    <text evidence="10">The sequence shown here is derived from an EMBL/GenBank/DDBJ whole genome shotgun (WGS) entry which is preliminary data.</text>
</comment>
<evidence type="ECO:0000256" key="5">
    <source>
        <dbReference type="ARBA" id="ARBA00022989"/>
    </source>
</evidence>